<keyword evidence="4" id="KW-1003">Cell membrane</keyword>
<comment type="similarity">
    <text evidence="2 10">Belongs to the SWEET sugar transporter family.</text>
</comment>
<evidence type="ECO:0000256" key="3">
    <source>
        <dbReference type="ARBA" id="ARBA00022448"/>
    </source>
</evidence>
<dbReference type="InterPro" id="IPR047664">
    <property type="entry name" value="SWEET"/>
</dbReference>
<feature type="compositionally biased region" description="Basic and acidic residues" evidence="11">
    <location>
        <begin position="277"/>
        <end position="293"/>
    </location>
</feature>
<keyword evidence="8 10" id="KW-1133">Transmembrane helix</keyword>
<sequence>MAAPDAPLLASVFGILGNIVSFMVLLAPLPTFYRIFKKKSTEGFQSIPYAVALFSAMLMLYYAFLKGHAFMLITINSIACVIETSYLVIYMIYAPAKIRIYTAKLLILFNVGAYGVILFATSLIPDPYLRIKIVGWTNVVFSVCVFAAPLSIMRLVIKTRSVEYMSFPLSFCLTLCAVMWFFYGLLLRDLFIAAPNVLGFGFGIAQMIMYLVFKNSKKAVLPQYILKEIPNGNGVAENDDQLKEEDTNDSQVEDVWSESMTSKVENAWSESMTSEVEDARSESMTSKVEDARLESMTSKVEDATTETNESVV</sequence>
<comment type="caution">
    <text evidence="12">The sequence shown here is derived from an EMBL/GenBank/DDBJ whole genome shotgun (WGS) entry which is preliminary data.</text>
</comment>
<evidence type="ECO:0000256" key="6">
    <source>
        <dbReference type="ARBA" id="ARBA00022692"/>
    </source>
</evidence>
<name>A0A5N5FVK3_9ROSA</name>
<feature type="compositionally biased region" description="Polar residues" evidence="11">
    <location>
        <begin position="258"/>
        <end position="274"/>
    </location>
</feature>
<keyword evidence="7" id="KW-0677">Repeat</keyword>
<gene>
    <name evidence="12" type="ORF">D8674_004919</name>
</gene>
<dbReference type="GO" id="GO:0008515">
    <property type="term" value="F:sucrose transmembrane transporter activity"/>
    <property type="evidence" value="ECO:0007669"/>
    <property type="project" value="UniProtKB-ARBA"/>
</dbReference>
<evidence type="ECO:0000256" key="9">
    <source>
        <dbReference type="ARBA" id="ARBA00023136"/>
    </source>
</evidence>
<evidence type="ECO:0000256" key="4">
    <source>
        <dbReference type="ARBA" id="ARBA00022475"/>
    </source>
</evidence>
<dbReference type="Proteomes" id="UP000327157">
    <property type="component" value="Chromosome 11"/>
</dbReference>
<feature type="compositionally biased region" description="Acidic residues" evidence="11">
    <location>
        <begin position="246"/>
        <end position="256"/>
    </location>
</feature>
<feature type="transmembrane region" description="Helical" evidence="10">
    <location>
        <begin position="47"/>
        <end position="64"/>
    </location>
</feature>
<dbReference type="OrthoDB" id="409725at2759"/>
<organism evidence="12 13">
    <name type="scientific">Pyrus ussuriensis x Pyrus communis</name>
    <dbReference type="NCBI Taxonomy" id="2448454"/>
    <lineage>
        <taxon>Eukaryota</taxon>
        <taxon>Viridiplantae</taxon>
        <taxon>Streptophyta</taxon>
        <taxon>Embryophyta</taxon>
        <taxon>Tracheophyta</taxon>
        <taxon>Spermatophyta</taxon>
        <taxon>Magnoliopsida</taxon>
        <taxon>eudicotyledons</taxon>
        <taxon>Gunneridae</taxon>
        <taxon>Pentapetalae</taxon>
        <taxon>rosids</taxon>
        <taxon>fabids</taxon>
        <taxon>Rosales</taxon>
        <taxon>Rosaceae</taxon>
        <taxon>Amygdaloideae</taxon>
        <taxon>Maleae</taxon>
        <taxon>Pyrus</taxon>
    </lineage>
</organism>
<evidence type="ECO:0000256" key="10">
    <source>
        <dbReference type="RuleBase" id="RU910715"/>
    </source>
</evidence>
<dbReference type="Gene3D" id="1.20.1280.290">
    <property type="match status" value="2"/>
</dbReference>
<dbReference type="FunFam" id="1.20.1280.290:FF:000001">
    <property type="entry name" value="Bidirectional sugar transporter SWEET"/>
    <property type="match status" value="1"/>
</dbReference>
<keyword evidence="3 10" id="KW-0813">Transport</keyword>
<dbReference type="InterPro" id="IPR004316">
    <property type="entry name" value="SWEET_rpt"/>
</dbReference>
<comment type="function">
    <text evidence="10">Mediates both low-affinity uptake and efflux of sugar across the membrane.</text>
</comment>
<keyword evidence="5 10" id="KW-0762">Sugar transport</keyword>
<reference evidence="13" key="2">
    <citation type="submission" date="2019-10" db="EMBL/GenBank/DDBJ databases">
        <title>A de novo genome assembly of a pear dwarfing rootstock.</title>
        <authorList>
            <person name="Wang F."/>
            <person name="Wang J."/>
            <person name="Li S."/>
            <person name="Zhang Y."/>
            <person name="Fang M."/>
            <person name="Ma L."/>
            <person name="Zhao Y."/>
            <person name="Jiang S."/>
        </authorList>
    </citation>
    <scope>NUCLEOTIDE SEQUENCE [LARGE SCALE GENOMIC DNA]</scope>
</reference>
<feature type="transmembrane region" description="Helical" evidence="10">
    <location>
        <begin position="136"/>
        <end position="157"/>
    </location>
</feature>
<reference evidence="12 13" key="1">
    <citation type="submission" date="2019-09" db="EMBL/GenBank/DDBJ databases">
        <authorList>
            <person name="Ou C."/>
        </authorList>
    </citation>
    <scope>NUCLEOTIDE SEQUENCE [LARGE SCALE GENOMIC DNA]</scope>
    <source>
        <strain evidence="12">S2</strain>
        <tissue evidence="12">Leaf</tissue>
    </source>
</reference>
<feature type="region of interest" description="Disordered" evidence="11">
    <location>
        <begin position="236"/>
        <end position="312"/>
    </location>
</feature>
<feature type="transmembrane region" description="Helical" evidence="10">
    <location>
        <begin position="70"/>
        <end position="93"/>
    </location>
</feature>
<dbReference type="GO" id="GO:0005886">
    <property type="term" value="C:plasma membrane"/>
    <property type="evidence" value="ECO:0007669"/>
    <property type="project" value="UniProtKB-SubCell"/>
</dbReference>
<evidence type="ECO:0000256" key="5">
    <source>
        <dbReference type="ARBA" id="ARBA00022597"/>
    </source>
</evidence>
<reference evidence="12 13" key="3">
    <citation type="submission" date="2019-11" db="EMBL/GenBank/DDBJ databases">
        <title>A de novo genome assembly of a pear dwarfing rootstock.</title>
        <authorList>
            <person name="Wang F."/>
            <person name="Wang J."/>
            <person name="Li S."/>
            <person name="Zhang Y."/>
            <person name="Fang M."/>
            <person name="Ma L."/>
            <person name="Zhao Y."/>
            <person name="Jiang S."/>
        </authorList>
    </citation>
    <scope>NUCLEOTIDE SEQUENCE [LARGE SCALE GENOMIC DNA]</scope>
    <source>
        <strain evidence="12">S2</strain>
        <tissue evidence="12">Leaf</tissue>
    </source>
</reference>
<dbReference type="Pfam" id="PF03083">
    <property type="entry name" value="MtN3_slv"/>
    <property type="match status" value="2"/>
</dbReference>
<evidence type="ECO:0000256" key="1">
    <source>
        <dbReference type="ARBA" id="ARBA00004651"/>
    </source>
</evidence>
<evidence type="ECO:0000313" key="12">
    <source>
        <dbReference type="EMBL" id="KAB2605202.1"/>
    </source>
</evidence>
<proteinExistence type="inferred from homology"/>
<dbReference type="FunFam" id="1.20.1280.290:FF:000003">
    <property type="entry name" value="Bidirectional sugar transporter SWEET"/>
    <property type="match status" value="1"/>
</dbReference>
<dbReference type="GO" id="GO:0051119">
    <property type="term" value="F:sugar transmembrane transporter activity"/>
    <property type="evidence" value="ECO:0007669"/>
    <property type="project" value="InterPro"/>
</dbReference>
<dbReference type="PANTHER" id="PTHR10791">
    <property type="entry name" value="RAG1-ACTIVATING PROTEIN 1"/>
    <property type="match status" value="1"/>
</dbReference>
<feature type="transmembrane region" description="Helical" evidence="10">
    <location>
        <begin position="6"/>
        <end position="26"/>
    </location>
</feature>
<comment type="subcellular location">
    <subcellularLocation>
        <location evidence="1 10">Cell membrane</location>
        <topology evidence="1 10">Multi-pass membrane protein</topology>
    </subcellularLocation>
</comment>
<evidence type="ECO:0000256" key="7">
    <source>
        <dbReference type="ARBA" id="ARBA00022737"/>
    </source>
</evidence>
<feature type="transmembrane region" description="Helical" evidence="10">
    <location>
        <begin position="164"/>
        <end position="186"/>
    </location>
</feature>
<evidence type="ECO:0000313" key="13">
    <source>
        <dbReference type="Proteomes" id="UP000327157"/>
    </source>
</evidence>
<keyword evidence="6 10" id="KW-0812">Transmembrane</keyword>
<keyword evidence="13" id="KW-1185">Reference proteome</keyword>
<dbReference type="PANTHER" id="PTHR10791:SF157">
    <property type="entry name" value="BIDIRECTIONAL SUGAR TRANSPORTER SWEET"/>
    <property type="match status" value="1"/>
</dbReference>
<keyword evidence="9 10" id="KW-0472">Membrane</keyword>
<evidence type="ECO:0000256" key="8">
    <source>
        <dbReference type="ARBA" id="ARBA00022989"/>
    </source>
</evidence>
<evidence type="ECO:0000256" key="11">
    <source>
        <dbReference type="SAM" id="MobiDB-lite"/>
    </source>
</evidence>
<feature type="transmembrane region" description="Helical" evidence="10">
    <location>
        <begin position="192"/>
        <end position="213"/>
    </location>
</feature>
<dbReference type="EMBL" id="SMOL01000559">
    <property type="protein sequence ID" value="KAB2605202.1"/>
    <property type="molecule type" value="Genomic_DNA"/>
</dbReference>
<protein>
    <recommendedName>
        <fullName evidence="10">Bidirectional sugar transporter SWEET</fullName>
    </recommendedName>
</protein>
<dbReference type="AlphaFoldDB" id="A0A5N5FVK3"/>
<evidence type="ECO:0000256" key="2">
    <source>
        <dbReference type="ARBA" id="ARBA00007809"/>
    </source>
</evidence>
<feature type="transmembrane region" description="Helical" evidence="10">
    <location>
        <begin position="105"/>
        <end position="124"/>
    </location>
</feature>
<accession>A0A5N5FVK3</accession>